<dbReference type="SUPFAM" id="SSF52540">
    <property type="entry name" value="P-loop containing nucleoside triphosphate hydrolases"/>
    <property type="match status" value="1"/>
</dbReference>
<protein>
    <submittedName>
        <fullName evidence="9">NACHT, LRR and PYD domains-containing protein 3</fullName>
    </submittedName>
</protein>
<keyword evidence="6" id="KW-0067">ATP-binding</keyword>
<evidence type="ECO:0000313" key="9">
    <source>
        <dbReference type="EMBL" id="TWW74863.1"/>
    </source>
</evidence>
<dbReference type="EMBL" id="RHFK02000006">
    <property type="protein sequence ID" value="TWW74863.1"/>
    <property type="molecule type" value="Genomic_DNA"/>
</dbReference>
<evidence type="ECO:0000256" key="1">
    <source>
        <dbReference type="ARBA" id="ARBA00004496"/>
    </source>
</evidence>
<name>A0A5C6P5M6_9TELE</name>
<dbReference type="InterPro" id="IPR027417">
    <property type="entry name" value="P-loop_NTPase"/>
</dbReference>
<dbReference type="GO" id="GO:0005737">
    <property type="term" value="C:cytoplasm"/>
    <property type="evidence" value="ECO:0007669"/>
    <property type="project" value="UniProtKB-SubCell"/>
</dbReference>
<evidence type="ECO:0000313" key="10">
    <source>
        <dbReference type="Proteomes" id="UP000324091"/>
    </source>
</evidence>
<dbReference type="Pfam" id="PF14484">
    <property type="entry name" value="FISNA"/>
    <property type="match status" value="1"/>
</dbReference>
<dbReference type="GO" id="GO:0005524">
    <property type="term" value="F:ATP binding"/>
    <property type="evidence" value="ECO:0007669"/>
    <property type="project" value="UniProtKB-KW"/>
</dbReference>
<keyword evidence="3" id="KW-0433">Leucine-rich repeat</keyword>
<dbReference type="SMART" id="SM01288">
    <property type="entry name" value="FISNA"/>
    <property type="match status" value="1"/>
</dbReference>
<dbReference type="InterPro" id="IPR041267">
    <property type="entry name" value="NLRP_HD2"/>
</dbReference>
<organism evidence="9 10">
    <name type="scientific">Takifugu flavidus</name>
    <name type="common">sansaifugu</name>
    <dbReference type="NCBI Taxonomy" id="433684"/>
    <lineage>
        <taxon>Eukaryota</taxon>
        <taxon>Metazoa</taxon>
        <taxon>Chordata</taxon>
        <taxon>Craniata</taxon>
        <taxon>Vertebrata</taxon>
        <taxon>Euteleostomi</taxon>
        <taxon>Actinopterygii</taxon>
        <taxon>Neopterygii</taxon>
        <taxon>Teleostei</taxon>
        <taxon>Neoteleostei</taxon>
        <taxon>Acanthomorphata</taxon>
        <taxon>Eupercaria</taxon>
        <taxon>Tetraodontiformes</taxon>
        <taxon>Tetradontoidea</taxon>
        <taxon>Tetraodontidae</taxon>
        <taxon>Takifugu</taxon>
    </lineage>
</organism>
<evidence type="ECO:0000256" key="3">
    <source>
        <dbReference type="ARBA" id="ARBA00022614"/>
    </source>
</evidence>
<evidence type="ECO:0000256" key="5">
    <source>
        <dbReference type="ARBA" id="ARBA00022741"/>
    </source>
</evidence>
<reference evidence="9 10" key="1">
    <citation type="submission" date="2019-04" db="EMBL/GenBank/DDBJ databases">
        <title>Chromosome genome assembly for Takifugu flavidus.</title>
        <authorList>
            <person name="Xiao S."/>
        </authorList>
    </citation>
    <scope>NUCLEOTIDE SEQUENCE [LARGE SCALE GENOMIC DNA]</scope>
    <source>
        <strain evidence="9">HTHZ2018</strain>
        <tissue evidence="9">Muscle</tissue>
    </source>
</reference>
<dbReference type="AlphaFoldDB" id="A0A5C6P5M6"/>
<dbReference type="InterPro" id="IPR041075">
    <property type="entry name" value="NOD1/2_WH"/>
</dbReference>
<evidence type="ECO:0000256" key="7">
    <source>
        <dbReference type="SAM" id="MobiDB-lite"/>
    </source>
</evidence>
<sequence length="848" mass="97171">MHPSIIQSRRRRARRLAADWRRGWLLSPPLTHRHEVIALTVRVCMRSGPCHRQLRGDRHRFGFDGSNISSRYMMDNALEVEMVGSSGSSSIGDAVSGRGPHLPGGDGDDDDDLFYIPERRPSLDLGSNLMDTGQWPYAYAYANARALPRELSYGSMTSDTNSGIMDQEDDASTRVQLYRSDSFSSCCSFDSDSDDRMTKIKNKDNDDVAETTATPELVTEPTGPSHPSLTVEFTFKAICDIFRKLPSEDLKAVKTLLWKRYRRSFNTSPMHMDLVDLVDRLLECFDLELSLRITETVLTEIGQKKAVAYLQTLRVLNEVRHDLCETLRRTYGDVCEDPSKQEERRPFDDAFTDLHIKSTSNNGPNIEHEVMQIEKLDSNLDIGDLLSTKDILTSERVEQTCSKLAVLIGVAGSGKSMAVRKLIFDWMERRAHQDVSFLFPVPFRDLKQFEGSEVSLLQIVQTLYPETRKLRDEDYRGNHCKMMFVFDGLDEYSGELDFQNTKLVSDYADPAALNVIIVNLLRDRLYHRGLFLVTSRPQVNTYVPWDTIYDEIELQGFCDSEKDQYFQKRFKDPDQARRVIAHICSVRTLHIMCHLPLFCSLVANEYERIFREQGVQAELPRSLTCVYTKLLLTLTQQHRRFRAPDRSPAEQKDFLLKLGKLAFKMLERGEFKISQYDWKEVGISDTEAVINSGLCMQYITKLHVLEQEKVLSFIHPTVQEYLAALYAYLSFRDLEKNIFENQVKRKLKGMIKGHRAMELYKCALDRSLLCEDGKLDLFLRFLFGMAANSNLELLRPFCTSSVTWPSLAEEAAALLRRKIGGGPQSDRRSNLQLCLEELGVHTRAASRC</sequence>
<dbReference type="Proteomes" id="UP000324091">
    <property type="component" value="Chromosome 14"/>
</dbReference>
<accession>A0A5C6P5M6</accession>
<proteinExistence type="predicted"/>
<dbReference type="InterPro" id="IPR007111">
    <property type="entry name" value="NACHT_NTPase"/>
</dbReference>
<dbReference type="Gene3D" id="3.40.50.300">
    <property type="entry name" value="P-loop containing nucleotide triphosphate hydrolases"/>
    <property type="match status" value="1"/>
</dbReference>
<dbReference type="Pfam" id="PF17776">
    <property type="entry name" value="NLRC4_HD2"/>
    <property type="match status" value="1"/>
</dbReference>
<dbReference type="InterPro" id="IPR029495">
    <property type="entry name" value="NACHT-assoc"/>
</dbReference>
<feature type="domain" description="NACHT" evidence="8">
    <location>
        <begin position="403"/>
        <end position="537"/>
    </location>
</feature>
<keyword evidence="2" id="KW-0963">Cytoplasm</keyword>
<dbReference type="PROSITE" id="PS50837">
    <property type="entry name" value="NACHT"/>
    <property type="match status" value="1"/>
</dbReference>
<dbReference type="InterPro" id="IPR051261">
    <property type="entry name" value="NLR"/>
</dbReference>
<gene>
    <name evidence="9" type="ORF">D4764_14G0008660</name>
</gene>
<evidence type="ECO:0000256" key="6">
    <source>
        <dbReference type="ARBA" id="ARBA00022840"/>
    </source>
</evidence>
<dbReference type="Pfam" id="PF05729">
    <property type="entry name" value="NACHT"/>
    <property type="match status" value="1"/>
</dbReference>
<dbReference type="Gene3D" id="1.10.533.10">
    <property type="entry name" value="Death Domain, Fas"/>
    <property type="match status" value="1"/>
</dbReference>
<keyword evidence="5" id="KW-0547">Nucleotide-binding</keyword>
<comment type="caution">
    <text evidence="9">The sequence shown here is derived from an EMBL/GenBank/DDBJ whole genome shotgun (WGS) entry which is preliminary data.</text>
</comment>
<dbReference type="PANTHER" id="PTHR24106">
    <property type="entry name" value="NACHT, LRR AND CARD DOMAINS-CONTAINING"/>
    <property type="match status" value="1"/>
</dbReference>
<evidence type="ECO:0000256" key="4">
    <source>
        <dbReference type="ARBA" id="ARBA00022737"/>
    </source>
</evidence>
<comment type="subcellular location">
    <subcellularLocation>
        <location evidence="1">Cytoplasm</location>
    </subcellularLocation>
</comment>
<evidence type="ECO:0000259" key="8">
    <source>
        <dbReference type="PROSITE" id="PS50837"/>
    </source>
</evidence>
<feature type="region of interest" description="Disordered" evidence="7">
    <location>
        <begin position="89"/>
        <end position="109"/>
    </location>
</feature>
<dbReference type="InterPro" id="IPR011029">
    <property type="entry name" value="DEATH-like_dom_sf"/>
</dbReference>
<dbReference type="Pfam" id="PF17779">
    <property type="entry name" value="WHD_NOD2"/>
    <property type="match status" value="1"/>
</dbReference>
<evidence type="ECO:0000256" key="2">
    <source>
        <dbReference type="ARBA" id="ARBA00022490"/>
    </source>
</evidence>
<keyword evidence="10" id="KW-1185">Reference proteome</keyword>
<feature type="region of interest" description="Disordered" evidence="7">
    <location>
        <begin position="199"/>
        <end position="225"/>
    </location>
</feature>
<keyword evidence="4" id="KW-0677">Repeat</keyword>